<feature type="transmembrane region" description="Helical" evidence="1">
    <location>
        <begin position="15"/>
        <end position="37"/>
    </location>
</feature>
<keyword evidence="1" id="KW-1133">Transmembrane helix</keyword>
<keyword evidence="1" id="KW-0812">Transmembrane</keyword>
<proteinExistence type="predicted"/>
<feature type="transmembrane region" description="Helical" evidence="1">
    <location>
        <begin position="83"/>
        <end position="102"/>
    </location>
</feature>
<feature type="transmembrane region" description="Helical" evidence="1">
    <location>
        <begin position="109"/>
        <end position="127"/>
    </location>
</feature>
<dbReference type="EMBL" id="CP013862">
    <property type="protein sequence ID" value="ALX48902.1"/>
    <property type="molecule type" value="Genomic_DNA"/>
</dbReference>
<feature type="transmembrane region" description="Helical" evidence="1">
    <location>
        <begin position="133"/>
        <end position="153"/>
    </location>
</feature>
<protein>
    <submittedName>
        <fullName evidence="2">Uncharacterized protein</fullName>
    </submittedName>
</protein>
<dbReference type="OrthoDB" id="2973924at2"/>
<dbReference type="AlphaFoldDB" id="A0A0U4F5P4"/>
<reference evidence="2 3" key="1">
    <citation type="submission" date="2016-01" db="EMBL/GenBank/DDBJ databases">
        <title>Complete genome sequence of strain Lentibacillus amyloliquefaciens LAM0015T isolated from saline sediment.</title>
        <authorList>
            <person name="Wang J.-L."/>
            <person name="He M.-X."/>
        </authorList>
    </citation>
    <scope>NUCLEOTIDE SEQUENCE [LARGE SCALE GENOMIC DNA]</scope>
    <source>
        <strain evidence="2 3">LAM0015</strain>
    </source>
</reference>
<sequence length="163" mass="17784">MGSEMNHMHVSDVSWVFAVVILFICALLVCHIVFTLWKQRGHLHQLSEQHSTIVHSLPMSLGMISTMTICMVIGAIMSHHVSAAYIAGLLTGVFVSGVISLPFRDAIPLLDGIVAGTMGGLMGVMVGVMIPEIGLYTIVILLTILFTVTWVIMDRRIRSQPAE</sequence>
<evidence type="ECO:0000256" key="1">
    <source>
        <dbReference type="SAM" id="Phobius"/>
    </source>
</evidence>
<dbReference type="Proteomes" id="UP000050331">
    <property type="component" value="Chromosome"/>
</dbReference>
<evidence type="ECO:0000313" key="3">
    <source>
        <dbReference type="Proteomes" id="UP000050331"/>
    </source>
</evidence>
<organism evidence="2 3">
    <name type="scientific">Lentibacillus amyloliquefaciens</name>
    <dbReference type="NCBI Taxonomy" id="1472767"/>
    <lineage>
        <taxon>Bacteria</taxon>
        <taxon>Bacillati</taxon>
        <taxon>Bacillota</taxon>
        <taxon>Bacilli</taxon>
        <taxon>Bacillales</taxon>
        <taxon>Bacillaceae</taxon>
        <taxon>Lentibacillus</taxon>
    </lineage>
</organism>
<evidence type="ECO:0000313" key="2">
    <source>
        <dbReference type="EMBL" id="ALX48902.1"/>
    </source>
</evidence>
<keyword evidence="3" id="KW-1185">Reference proteome</keyword>
<dbReference type="KEGG" id="lao:AOX59_09925"/>
<name>A0A0U4F5P4_9BACI</name>
<accession>A0A0U4F5P4</accession>
<gene>
    <name evidence="2" type="ORF">AOX59_09925</name>
</gene>
<feature type="transmembrane region" description="Helical" evidence="1">
    <location>
        <begin position="57"/>
        <end position="77"/>
    </location>
</feature>
<keyword evidence="1" id="KW-0472">Membrane</keyword>